<feature type="domain" description="Protein kinase" evidence="7">
    <location>
        <begin position="81"/>
        <end position="376"/>
    </location>
</feature>
<dbReference type="PANTHER" id="PTHR13902">
    <property type="entry name" value="SERINE/THREONINE-PROTEIN KINASE WNK WITH NO LYSINE -RELATED"/>
    <property type="match status" value="1"/>
</dbReference>
<keyword evidence="3" id="KW-0808">Transferase</keyword>
<protein>
    <recommendedName>
        <fullName evidence="1">non-specific serine/threonine protein kinase</fullName>
        <ecNumber evidence="1">2.7.11.1</ecNumber>
    </recommendedName>
</protein>
<dbReference type="InterPro" id="IPR000719">
    <property type="entry name" value="Prot_kinase_dom"/>
</dbReference>
<feature type="compositionally biased region" description="Polar residues" evidence="6">
    <location>
        <begin position="160"/>
        <end position="173"/>
    </location>
</feature>
<dbReference type="EC" id="2.7.11.1" evidence="1"/>
<keyword evidence="3" id="KW-0418">Kinase</keyword>
<comment type="catalytic activity">
    <reaction evidence="5">
        <text>L-seryl-[protein] + ATP = O-phospho-L-seryl-[protein] + ADP + H(+)</text>
        <dbReference type="Rhea" id="RHEA:17989"/>
        <dbReference type="Rhea" id="RHEA-COMP:9863"/>
        <dbReference type="Rhea" id="RHEA-COMP:11604"/>
        <dbReference type="ChEBI" id="CHEBI:15378"/>
        <dbReference type="ChEBI" id="CHEBI:29999"/>
        <dbReference type="ChEBI" id="CHEBI:30616"/>
        <dbReference type="ChEBI" id="CHEBI:83421"/>
        <dbReference type="ChEBI" id="CHEBI:456216"/>
        <dbReference type="EC" id="2.7.11.1"/>
    </reaction>
</comment>
<dbReference type="Gramene" id="PHT84502">
    <property type="protein sequence ID" value="PHT84502"/>
    <property type="gene ID" value="T459_12945"/>
</dbReference>
<dbReference type="GO" id="GO:0005737">
    <property type="term" value="C:cytoplasm"/>
    <property type="evidence" value="ECO:0000318"/>
    <property type="project" value="GO_Central"/>
</dbReference>
<feature type="compositionally biased region" description="Basic and acidic residues" evidence="6">
    <location>
        <begin position="99"/>
        <end position="136"/>
    </location>
</feature>
<dbReference type="GO" id="GO:0004674">
    <property type="term" value="F:protein serine/threonine kinase activity"/>
    <property type="evidence" value="ECO:0000318"/>
    <property type="project" value="GO_Central"/>
</dbReference>
<dbReference type="InterPro" id="IPR011009">
    <property type="entry name" value="Kinase-like_dom_sf"/>
</dbReference>
<evidence type="ECO:0000256" key="3">
    <source>
        <dbReference type="ARBA" id="ARBA00022777"/>
    </source>
</evidence>
<name>A0A2G2ZR95_CAPAN</name>
<keyword evidence="2" id="KW-0723">Serine/threonine-protein kinase</keyword>
<sequence>MAVVVSGQPPLPKTGQADLIKPKPTFANLLQAQNKIIKQIPLKEISYLHGERHIIWDEEEVNQMIIKEDLQYAGIENSHMAEVVFSLAAAVEKPLQEEKQEMAETEEKIAYKGEDKGKGKENNIEDKSNDKDKGEAEFQQQKMKQNKRRWNHGIKPEMRWNQTSKDNDISTNNKFRELEEKEDRSALKSNRKKDTKSSTSQTENDKAIRKGTLQEESQSSVKSQEQAEQDAVDSVESPKIIHRDIKCDNVFVDSDGKRVTLGDFGLAVRLNEGDFVKDQQINCAPEFMAPECFEGEYNELVDVYAFGTCLLEMVTGEYPYMECSNQMQVFKKVFGDVKPASLGQVKDSGVRDIIEKCLLPVSVRPSAKELLKDPFFLYRDASSKLEAFALDVSSVTSRRFRGLHCCARVVAWTRKKCKQVWHRKVNPLNLDQ</sequence>
<dbReference type="SMART" id="SM00220">
    <property type="entry name" value="S_TKc"/>
    <property type="match status" value="1"/>
</dbReference>
<organism evidence="8 9">
    <name type="scientific">Capsicum annuum</name>
    <name type="common">Capsicum pepper</name>
    <dbReference type="NCBI Taxonomy" id="4072"/>
    <lineage>
        <taxon>Eukaryota</taxon>
        <taxon>Viridiplantae</taxon>
        <taxon>Streptophyta</taxon>
        <taxon>Embryophyta</taxon>
        <taxon>Tracheophyta</taxon>
        <taxon>Spermatophyta</taxon>
        <taxon>Magnoliopsida</taxon>
        <taxon>eudicotyledons</taxon>
        <taxon>Gunneridae</taxon>
        <taxon>Pentapetalae</taxon>
        <taxon>asterids</taxon>
        <taxon>lamiids</taxon>
        <taxon>Solanales</taxon>
        <taxon>Solanaceae</taxon>
        <taxon>Solanoideae</taxon>
        <taxon>Capsiceae</taxon>
        <taxon>Capsicum</taxon>
    </lineage>
</organism>
<reference evidence="8 9" key="2">
    <citation type="journal article" date="2017" name="Genome Biol.">
        <title>New reference genome sequences of hot pepper reveal the massive evolution of plant disease-resistance genes by retroduplication.</title>
        <authorList>
            <person name="Kim S."/>
            <person name="Park J."/>
            <person name="Yeom S.I."/>
            <person name="Kim Y.M."/>
            <person name="Seo E."/>
            <person name="Kim K.T."/>
            <person name="Kim M.S."/>
            <person name="Lee J.M."/>
            <person name="Cheong K."/>
            <person name="Shin H.S."/>
            <person name="Kim S.B."/>
            <person name="Han K."/>
            <person name="Lee J."/>
            <person name="Park M."/>
            <person name="Lee H.A."/>
            <person name="Lee H.Y."/>
            <person name="Lee Y."/>
            <person name="Oh S."/>
            <person name="Lee J.H."/>
            <person name="Choi E."/>
            <person name="Choi E."/>
            <person name="Lee S.E."/>
            <person name="Jeon J."/>
            <person name="Kim H."/>
            <person name="Choi G."/>
            <person name="Song H."/>
            <person name="Lee J."/>
            <person name="Lee S.C."/>
            <person name="Kwon J.K."/>
            <person name="Lee H.Y."/>
            <person name="Koo N."/>
            <person name="Hong Y."/>
            <person name="Kim R.W."/>
            <person name="Kang W.H."/>
            <person name="Huh J.H."/>
            <person name="Kang B.C."/>
            <person name="Yang T.J."/>
            <person name="Lee Y.H."/>
            <person name="Bennetzen J.L."/>
            <person name="Choi D."/>
        </authorList>
    </citation>
    <scope>NUCLEOTIDE SEQUENCE [LARGE SCALE GENOMIC DNA]</scope>
    <source>
        <strain evidence="9">cv. CM334</strain>
    </source>
</reference>
<feature type="region of interest" description="Disordered" evidence="6">
    <location>
        <begin position="99"/>
        <end position="235"/>
    </location>
</feature>
<keyword evidence="9" id="KW-1185">Reference proteome</keyword>
<dbReference type="AlphaFoldDB" id="A0A2G2ZR95"/>
<gene>
    <name evidence="8" type="ORF">T459_12945</name>
</gene>
<comment type="caution">
    <text evidence="8">The sequence shown here is derived from an EMBL/GenBank/DDBJ whole genome shotgun (WGS) entry which is preliminary data.</text>
</comment>
<evidence type="ECO:0000259" key="7">
    <source>
        <dbReference type="PROSITE" id="PS50011"/>
    </source>
</evidence>
<dbReference type="InterPro" id="IPR050588">
    <property type="entry name" value="WNK_Ser-Thr_kinase"/>
</dbReference>
<evidence type="ECO:0000256" key="6">
    <source>
        <dbReference type="SAM" id="MobiDB-lite"/>
    </source>
</evidence>
<dbReference type="PROSITE" id="PS00108">
    <property type="entry name" value="PROTEIN_KINASE_ST"/>
    <property type="match status" value="1"/>
</dbReference>
<dbReference type="SUPFAM" id="SSF56112">
    <property type="entry name" value="Protein kinase-like (PK-like)"/>
    <property type="match status" value="1"/>
</dbReference>
<proteinExistence type="predicted"/>
<comment type="catalytic activity">
    <reaction evidence="4">
        <text>L-threonyl-[protein] + ATP = O-phospho-L-threonyl-[protein] + ADP + H(+)</text>
        <dbReference type="Rhea" id="RHEA:46608"/>
        <dbReference type="Rhea" id="RHEA-COMP:11060"/>
        <dbReference type="Rhea" id="RHEA-COMP:11605"/>
        <dbReference type="ChEBI" id="CHEBI:15378"/>
        <dbReference type="ChEBI" id="CHEBI:30013"/>
        <dbReference type="ChEBI" id="CHEBI:30616"/>
        <dbReference type="ChEBI" id="CHEBI:61977"/>
        <dbReference type="ChEBI" id="CHEBI:456216"/>
        <dbReference type="EC" id="2.7.11.1"/>
    </reaction>
</comment>
<feature type="compositionally biased region" description="Low complexity" evidence="6">
    <location>
        <begin position="214"/>
        <end position="226"/>
    </location>
</feature>
<evidence type="ECO:0000313" key="8">
    <source>
        <dbReference type="EMBL" id="PHT84502.1"/>
    </source>
</evidence>
<evidence type="ECO:0000256" key="5">
    <source>
        <dbReference type="ARBA" id="ARBA00048679"/>
    </source>
</evidence>
<evidence type="ECO:0000256" key="1">
    <source>
        <dbReference type="ARBA" id="ARBA00012513"/>
    </source>
</evidence>
<dbReference type="STRING" id="4072.A0A2G2ZR95"/>
<accession>A0A2G2ZR95</accession>
<feature type="compositionally biased region" description="Basic and acidic residues" evidence="6">
    <location>
        <begin position="174"/>
        <end position="186"/>
    </location>
</feature>
<evidence type="ECO:0000256" key="4">
    <source>
        <dbReference type="ARBA" id="ARBA00047899"/>
    </source>
</evidence>
<dbReference type="Proteomes" id="UP000222542">
    <property type="component" value="Unassembled WGS sequence"/>
</dbReference>
<dbReference type="GO" id="GO:0005524">
    <property type="term" value="F:ATP binding"/>
    <property type="evidence" value="ECO:0007669"/>
    <property type="project" value="InterPro"/>
</dbReference>
<dbReference type="PROSITE" id="PS50011">
    <property type="entry name" value="PROTEIN_KINASE_DOM"/>
    <property type="match status" value="1"/>
</dbReference>
<dbReference type="InterPro" id="IPR008271">
    <property type="entry name" value="Ser/Thr_kinase_AS"/>
</dbReference>
<evidence type="ECO:0000256" key="2">
    <source>
        <dbReference type="ARBA" id="ARBA00022527"/>
    </source>
</evidence>
<reference evidence="8 9" key="1">
    <citation type="journal article" date="2014" name="Nat. Genet.">
        <title>Genome sequence of the hot pepper provides insights into the evolution of pungency in Capsicum species.</title>
        <authorList>
            <person name="Kim S."/>
            <person name="Park M."/>
            <person name="Yeom S.I."/>
            <person name="Kim Y.M."/>
            <person name="Lee J.M."/>
            <person name="Lee H.A."/>
            <person name="Seo E."/>
            <person name="Choi J."/>
            <person name="Cheong K."/>
            <person name="Kim K.T."/>
            <person name="Jung K."/>
            <person name="Lee G.W."/>
            <person name="Oh S.K."/>
            <person name="Bae C."/>
            <person name="Kim S.B."/>
            <person name="Lee H.Y."/>
            <person name="Kim S.Y."/>
            <person name="Kim M.S."/>
            <person name="Kang B.C."/>
            <person name="Jo Y.D."/>
            <person name="Yang H.B."/>
            <person name="Jeong H.J."/>
            <person name="Kang W.H."/>
            <person name="Kwon J.K."/>
            <person name="Shin C."/>
            <person name="Lim J.Y."/>
            <person name="Park J.H."/>
            <person name="Huh J.H."/>
            <person name="Kim J.S."/>
            <person name="Kim B.D."/>
            <person name="Cohen O."/>
            <person name="Paran I."/>
            <person name="Suh M.C."/>
            <person name="Lee S.B."/>
            <person name="Kim Y.K."/>
            <person name="Shin Y."/>
            <person name="Noh S.J."/>
            <person name="Park J."/>
            <person name="Seo Y.S."/>
            <person name="Kwon S.Y."/>
            <person name="Kim H.A."/>
            <person name="Park J.M."/>
            <person name="Kim H.J."/>
            <person name="Choi S.B."/>
            <person name="Bosland P.W."/>
            <person name="Reeves G."/>
            <person name="Jo S.H."/>
            <person name="Lee B.W."/>
            <person name="Cho H.T."/>
            <person name="Choi H.S."/>
            <person name="Lee M.S."/>
            <person name="Yu Y."/>
            <person name="Do Choi Y."/>
            <person name="Park B.S."/>
            <person name="van Deynze A."/>
            <person name="Ashrafi H."/>
            <person name="Hill T."/>
            <person name="Kim W.T."/>
            <person name="Pai H.S."/>
            <person name="Ahn H.K."/>
            <person name="Yeam I."/>
            <person name="Giovannoni J.J."/>
            <person name="Rose J.K."/>
            <person name="Sorensen I."/>
            <person name="Lee S.J."/>
            <person name="Kim R.W."/>
            <person name="Choi I.Y."/>
            <person name="Choi B.S."/>
            <person name="Lim J.S."/>
            <person name="Lee Y.H."/>
            <person name="Choi D."/>
        </authorList>
    </citation>
    <scope>NUCLEOTIDE SEQUENCE [LARGE SCALE GENOMIC DNA]</scope>
    <source>
        <strain evidence="9">cv. CM334</strain>
    </source>
</reference>
<dbReference type="EMBL" id="AYRZ02000004">
    <property type="protein sequence ID" value="PHT84502.1"/>
    <property type="molecule type" value="Genomic_DNA"/>
</dbReference>
<dbReference type="GO" id="GO:0035556">
    <property type="term" value="P:intracellular signal transduction"/>
    <property type="evidence" value="ECO:0000318"/>
    <property type="project" value="GO_Central"/>
</dbReference>
<dbReference type="Gene3D" id="1.10.510.10">
    <property type="entry name" value="Transferase(Phosphotransferase) domain 1"/>
    <property type="match status" value="1"/>
</dbReference>
<evidence type="ECO:0000313" key="9">
    <source>
        <dbReference type="Proteomes" id="UP000222542"/>
    </source>
</evidence>
<dbReference type="Pfam" id="PF00069">
    <property type="entry name" value="Pkinase"/>
    <property type="match status" value="1"/>
</dbReference>